<sequence>MKRNFILKVIAVTAVASLSAITFIGSASAATKSITCYKGTQSKVVKAAAPKCPTGWSTKKPVVKPTKGAAAGAVPIVMNATYKGKISALWSESSIDASVTGSSITNNGGLTDLVGSGSYASQEGDKCITLAGEATLKGGTDSLKLEFLTPKSTACGKDADGPTSVEISGQARITGGSGKYVGATGTLKVEGSFASKHPANGVTEKVDLTLTLSGNIVTK</sequence>
<evidence type="ECO:0000313" key="1">
    <source>
        <dbReference type="EMBL" id="CAB4885624.1"/>
    </source>
</evidence>
<reference evidence="1" key="1">
    <citation type="submission" date="2020-05" db="EMBL/GenBank/DDBJ databases">
        <authorList>
            <person name="Chiriac C."/>
            <person name="Salcher M."/>
            <person name="Ghai R."/>
            <person name="Kavagutti S V."/>
        </authorList>
    </citation>
    <scope>NUCLEOTIDE SEQUENCE</scope>
</reference>
<dbReference type="AlphaFoldDB" id="A0A6J7EWH6"/>
<protein>
    <submittedName>
        <fullName evidence="1">Unannotated protein</fullName>
    </submittedName>
</protein>
<accession>A0A6J7EWH6</accession>
<gene>
    <name evidence="1" type="ORF">UFOPK3482_00658</name>
</gene>
<proteinExistence type="predicted"/>
<dbReference type="EMBL" id="CAFBLZ010000046">
    <property type="protein sequence ID" value="CAB4885624.1"/>
    <property type="molecule type" value="Genomic_DNA"/>
</dbReference>
<organism evidence="1">
    <name type="scientific">freshwater metagenome</name>
    <dbReference type="NCBI Taxonomy" id="449393"/>
    <lineage>
        <taxon>unclassified sequences</taxon>
        <taxon>metagenomes</taxon>
        <taxon>ecological metagenomes</taxon>
    </lineage>
</organism>
<name>A0A6J7EWH6_9ZZZZ</name>